<evidence type="ECO:0000313" key="2">
    <source>
        <dbReference type="Proteomes" id="UP000231279"/>
    </source>
</evidence>
<dbReference type="AlphaFoldDB" id="A0A2G9HGY0"/>
<accession>A0A2G9HGY0</accession>
<proteinExistence type="predicted"/>
<evidence type="ECO:0000313" key="1">
    <source>
        <dbReference type="EMBL" id="PIN16758.1"/>
    </source>
</evidence>
<dbReference type="EMBL" id="NKXS01001809">
    <property type="protein sequence ID" value="PIN16758.1"/>
    <property type="molecule type" value="Genomic_DNA"/>
</dbReference>
<reference evidence="2" key="1">
    <citation type="journal article" date="2018" name="Gigascience">
        <title>Genome assembly of the Pink Ipe (Handroanthus impetiginosus, Bignoniaceae), a highly valued, ecologically keystone Neotropical timber forest tree.</title>
        <authorList>
            <person name="Silva-Junior O.B."/>
            <person name="Grattapaglia D."/>
            <person name="Novaes E."/>
            <person name="Collevatti R.G."/>
        </authorList>
    </citation>
    <scope>NUCLEOTIDE SEQUENCE [LARGE SCALE GENOMIC DNA]</scope>
    <source>
        <strain evidence="2">cv. UFG-1</strain>
    </source>
</reference>
<comment type="caution">
    <text evidence="1">The sequence shown here is derived from an EMBL/GenBank/DDBJ whole genome shotgun (WGS) entry which is preliminary data.</text>
</comment>
<organism evidence="1 2">
    <name type="scientific">Handroanthus impetiginosus</name>
    <dbReference type="NCBI Taxonomy" id="429701"/>
    <lineage>
        <taxon>Eukaryota</taxon>
        <taxon>Viridiplantae</taxon>
        <taxon>Streptophyta</taxon>
        <taxon>Embryophyta</taxon>
        <taxon>Tracheophyta</taxon>
        <taxon>Spermatophyta</taxon>
        <taxon>Magnoliopsida</taxon>
        <taxon>eudicotyledons</taxon>
        <taxon>Gunneridae</taxon>
        <taxon>Pentapetalae</taxon>
        <taxon>asterids</taxon>
        <taxon>lamiids</taxon>
        <taxon>Lamiales</taxon>
        <taxon>Bignoniaceae</taxon>
        <taxon>Crescentiina</taxon>
        <taxon>Tabebuia alliance</taxon>
        <taxon>Handroanthus</taxon>
    </lineage>
</organism>
<dbReference type="Proteomes" id="UP000231279">
    <property type="component" value="Unassembled WGS sequence"/>
</dbReference>
<keyword evidence="2" id="KW-1185">Reference proteome</keyword>
<protein>
    <submittedName>
        <fullName evidence="1">Uncharacterized protein</fullName>
    </submittedName>
</protein>
<sequence>MGEVITLFMWEFIEKHETWGILFNDIFEKVRWSGLWFIVLVNVIATHHKLSLGDLCLWWFTNLYCLEIMTGLIRF</sequence>
<gene>
    <name evidence="1" type="ORF">CDL12_10586</name>
</gene>
<name>A0A2G9HGY0_9LAMI</name>